<dbReference type="InterPro" id="IPR001619">
    <property type="entry name" value="Sec1-like"/>
</dbReference>
<protein>
    <recommendedName>
        <fullName evidence="5">Sec1-like protein</fullName>
    </recommendedName>
</protein>
<dbReference type="InterPro" id="IPR043127">
    <property type="entry name" value="Sec-1-like_dom3a"/>
</dbReference>
<dbReference type="OrthoDB" id="2228at2759"/>
<evidence type="ECO:0000256" key="1">
    <source>
        <dbReference type="ARBA" id="ARBA00009884"/>
    </source>
</evidence>
<name>A0A163JV94_ABSGL</name>
<dbReference type="InterPro" id="IPR027482">
    <property type="entry name" value="Sec1-like_dom2"/>
</dbReference>
<dbReference type="Gene3D" id="3.40.50.1910">
    <property type="match status" value="1"/>
</dbReference>
<accession>A0A163JV94</accession>
<reference evidence="3" key="1">
    <citation type="submission" date="2016-04" db="EMBL/GenBank/DDBJ databases">
        <authorList>
            <person name="Evans L.H."/>
            <person name="Alamgir A."/>
            <person name="Owens N."/>
            <person name="Weber N.D."/>
            <person name="Virtaneva K."/>
            <person name="Barbian K."/>
            <person name="Babar A."/>
            <person name="Rosenke K."/>
        </authorList>
    </citation>
    <scope>NUCLEOTIDE SEQUENCE [LARGE SCALE GENOMIC DNA]</scope>
    <source>
        <strain evidence="3">CBS 101.48</strain>
    </source>
</reference>
<feature type="region of interest" description="Disordered" evidence="2">
    <location>
        <begin position="680"/>
        <end position="717"/>
    </location>
</feature>
<dbReference type="InParanoid" id="A0A163JV94"/>
<keyword evidence="4" id="KW-1185">Reference proteome</keyword>
<evidence type="ECO:0000313" key="3">
    <source>
        <dbReference type="EMBL" id="SAM03585.1"/>
    </source>
</evidence>
<dbReference type="PIRSF" id="PIRSF005715">
    <property type="entry name" value="VPS45_Sec1"/>
    <property type="match status" value="1"/>
</dbReference>
<proteinExistence type="inferred from homology"/>
<organism evidence="3">
    <name type="scientific">Absidia glauca</name>
    <name type="common">Pin mould</name>
    <dbReference type="NCBI Taxonomy" id="4829"/>
    <lineage>
        <taxon>Eukaryota</taxon>
        <taxon>Fungi</taxon>
        <taxon>Fungi incertae sedis</taxon>
        <taxon>Mucoromycota</taxon>
        <taxon>Mucoromycotina</taxon>
        <taxon>Mucoromycetes</taxon>
        <taxon>Mucorales</taxon>
        <taxon>Cunninghamellaceae</taxon>
        <taxon>Absidia</taxon>
    </lineage>
</organism>
<dbReference type="Gene3D" id="1.25.40.60">
    <property type="match status" value="1"/>
</dbReference>
<dbReference type="InterPro" id="IPR036045">
    <property type="entry name" value="Sec1-like_sf"/>
</dbReference>
<dbReference type="OMA" id="LSTCVRM"/>
<feature type="compositionally biased region" description="Low complexity" evidence="2">
    <location>
        <begin position="680"/>
        <end position="709"/>
    </location>
</feature>
<dbReference type="FunCoup" id="A0A163JV94">
    <property type="interactions" value="426"/>
</dbReference>
<dbReference type="Proteomes" id="UP000078561">
    <property type="component" value="Unassembled WGS sequence"/>
</dbReference>
<dbReference type="Pfam" id="PF00995">
    <property type="entry name" value="Sec1"/>
    <property type="match status" value="1"/>
</dbReference>
<evidence type="ECO:0008006" key="5">
    <source>
        <dbReference type="Google" id="ProtNLM"/>
    </source>
</evidence>
<dbReference type="Gene3D" id="3.90.830.10">
    <property type="entry name" value="Syntaxin Binding Protein 1, Chain A, domain 2"/>
    <property type="match status" value="1"/>
</dbReference>
<dbReference type="SUPFAM" id="SSF56815">
    <property type="entry name" value="Sec1/munc18-like (SM) proteins"/>
    <property type="match status" value="1"/>
</dbReference>
<comment type="similarity">
    <text evidence="1">Belongs to the STXBP/unc-18/SEC1 family.</text>
</comment>
<dbReference type="GO" id="GO:0016192">
    <property type="term" value="P:vesicle-mediated transport"/>
    <property type="evidence" value="ECO:0007669"/>
    <property type="project" value="InterPro"/>
</dbReference>
<dbReference type="InterPro" id="IPR043154">
    <property type="entry name" value="Sec-1-like_dom1"/>
</dbReference>
<dbReference type="Gene3D" id="3.40.50.2060">
    <property type="match status" value="1"/>
</dbReference>
<evidence type="ECO:0000313" key="4">
    <source>
        <dbReference type="Proteomes" id="UP000078561"/>
    </source>
</evidence>
<dbReference type="PANTHER" id="PTHR11679">
    <property type="entry name" value="VESICLE PROTEIN SORTING-ASSOCIATED"/>
    <property type="match status" value="1"/>
</dbReference>
<dbReference type="AlphaFoldDB" id="A0A163JV94"/>
<dbReference type="STRING" id="4829.A0A163JV94"/>
<gene>
    <name evidence="3" type="primary">ABSGL_09427.1 scaffold 11253</name>
</gene>
<sequence length="717" mass="79883">MIGVDEILKRRFLELIKSVQPAGRWKLVVVDSLSLKILNSACDLYVIDDICLTMTTDNDVTDCIPSSCLLVVENIEKSRTPYPSVEAVYILTPCVESCSRLVDDFSRKDGPMYAAAHVHFINALDNVVFDDFTRKLNAANASKYIQGLKEMYIDFLVREPNVYSLDDERKFLSLFGSDSAKGGNRTSITSSSDSELDDMAKQASHYHRTSNAILCLCVTLGENPQIRYHRPLDVQGTINRNIPWHLAKLVQAELDNFCKVNPDFPPPRDPPLPPGTLIILDRTIDPIAPFLHEFTYQAMLADLLAAEETSGGLKYGYEYTQEDGTSKDHEITLNEQDTVYTSIRHMHIASTTEQLIDDFNAFVDENKGSAGNQSSVRSLNDMKQMIANLPQFQEMKTKFSAHMTIASDCMSEFTKQNLETIGLVEQNMACGETPDGHTPKHLVDELVPILDDPYTTQMIKTRLIMLWIATSDKIDPDELQLLMAHARLDQEYKDAIDNLSLLGVQLSKSANRTGQKSKKEKKKRESLINPNDVPFDLSRYVPVVKRVVEGHVNGTIDQSLFPLLRVAKPENTKTDSSHSLKQVPQLRVYKTQWHKKSSGNNVSEGTRRALPKPPAGPPIIIFVAGGMTYSEIRSAYELAESFDREVYIGSTHIIAPEKFVHALAALDKPILPAKSVVPSYSASSLSAPPRTSSSSTSSTPSTPIPSSSSRGKLLKKW</sequence>
<evidence type="ECO:0000256" key="2">
    <source>
        <dbReference type="SAM" id="MobiDB-lite"/>
    </source>
</evidence>
<dbReference type="EMBL" id="LT554210">
    <property type="protein sequence ID" value="SAM03585.1"/>
    <property type="molecule type" value="Genomic_DNA"/>
</dbReference>